<protein>
    <submittedName>
        <fullName evidence="2">Uncharacterized protein N741R</fullName>
    </submittedName>
</protein>
<keyword evidence="1" id="KW-1133">Transmembrane helix</keyword>
<dbReference type="Pfam" id="PF09945">
    <property type="entry name" value="DUF2177"/>
    <property type="match status" value="1"/>
</dbReference>
<evidence type="ECO:0000313" key="3">
    <source>
        <dbReference type="Proteomes" id="UP000204095"/>
    </source>
</evidence>
<dbReference type="EMBL" id="DQ890022">
    <property type="protein sequence ID" value="ABT16026.1"/>
    <property type="molecule type" value="Genomic_DNA"/>
</dbReference>
<feature type="transmembrane region" description="Helical" evidence="1">
    <location>
        <begin position="69"/>
        <end position="90"/>
    </location>
</feature>
<dbReference type="GeneID" id="5364421"/>
<feature type="transmembrane region" description="Helical" evidence="1">
    <location>
        <begin position="6"/>
        <end position="24"/>
    </location>
</feature>
<evidence type="ECO:0000313" key="2">
    <source>
        <dbReference type="EMBL" id="ABT16026.1"/>
    </source>
</evidence>
<proteinExistence type="predicted"/>
<keyword evidence="1" id="KW-0472">Membrane</keyword>
<gene>
    <name evidence="2" type="primary">N741R</name>
    <name evidence="2" type="ORF">FR483_N741R</name>
</gene>
<dbReference type="KEGG" id="vg:5364421"/>
<keyword evidence="1" id="KW-0812">Transmembrane</keyword>
<sequence>MNSSVLKSSAIMLALDFFWIWLIAGKMFAQMTENIQQTKMTVRPVGALVAYAAMILLFNTFIHQNTKDIEAFLLGALVYAVYDGTNYALFEKWDAKTAFIDIMWGGTLFYITKKLTFDITLSSS</sequence>
<dbReference type="InterPro" id="IPR018687">
    <property type="entry name" value="DUF2177_membr"/>
</dbReference>
<name>A7J895_PBCVF</name>
<organismHost>
    <name type="scientific">Paramecium bursaria</name>
    <dbReference type="NCBI Taxonomy" id="74790"/>
</organismHost>
<dbReference type="OrthoDB" id="20532at10239"/>
<feature type="transmembrane region" description="Helical" evidence="1">
    <location>
        <begin position="45"/>
        <end position="63"/>
    </location>
</feature>
<reference evidence="2 3" key="1">
    <citation type="journal article" date="2007" name="Virology">
        <title>Sequence and annotation of the 314-kb MT325 and the 321-kb FR483 viruses that infect Chlorella Pbi.</title>
        <authorList>
            <person name="Fitzgerald L.A."/>
            <person name="Graves M.V."/>
            <person name="Li X."/>
            <person name="Feldblyum T."/>
            <person name="Hartigan J."/>
            <person name="Van Etten J.L."/>
        </authorList>
    </citation>
    <scope>NUCLEOTIDE SEQUENCE [LARGE SCALE GENOMIC DNA]</scope>
    <source>
        <strain evidence="2 3">FR483</strain>
    </source>
</reference>
<evidence type="ECO:0000256" key="1">
    <source>
        <dbReference type="SAM" id="Phobius"/>
    </source>
</evidence>
<dbReference type="RefSeq" id="YP_001426373.1">
    <property type="nucleotide sequence ID" value="NC_008603.1"/>
</dbReference>
<organism evidence="2 3">
    <name type="scientific">Paramecium bursaria Chlorella virus FR483</name>
    <name type="common">PBCV-FR483</name>
    <dbReference type="NCBI Taxonomy" id="399781"/>
    <lineage>
        <taxon>Viruses</taxon>
        <taxon>Varidnaviria</taxon>
        <taxon>Bamfordvirae</taxon>
        <taxon>Nucleocytoviricota</taxon>
        <taxon>Megaviricetes</taxon>
        <taxon>Algavirales</taxon>
        <taxon>Phycodnaviridae</taxon>
        <taxon>Chlorovirus</taxon>
        <taxon>Chlorovirus conductrix</taxon>
        <taxon>Paramecium bursaria Chlorella virus A1</taxon>
    </lineage>
</organism>
<accession>A7J895</accession>
<dbReference type="Proteomes" id="UP000204095">
    <property type="component" value="Segment"/>
</dbReference>